<evidence type="ECO:0000313" key="2">
    <source>
        <dbReference type="EMBL" id="UYO62366.1"/>
    </source>
</evidence>
<accession>A0ABY6HFR4</accession>
<dbReference type="RefSeq" id="WP_228878108.1">
    <property type="nucleotide sequence ID" value="NZ_CABIIK010000004.1"/>
</dbReference>
<gene>
    <name evidence="2" type="ORF">LNN31_16480</name>
</gene>
<name>A0ABY6HFR4_9FIRM</name>
<evidence type="ECO:0000313" key="3">
    <source>
        <dbReference type="Proteomes" id="UP001163550"/>
    </source>
</evidence>
<dbReference type="Proteomes" id="UP001163550">
    <property type="component" value="Chromosome"/>
</dbReference>
<proteinExistence type="predicted"/>
<feature type="compositionally biased region" description="Basic and acidic residues" evidence="1">
    <location>
        <begin position="37"/>
        <end position="49"/>
    </location>
</feature>
<dbReference type="EMBL" id="CP087994">
    <property type="protein sequence ID" value="UYO62366.1"/>
    <property type="molecule type" value="Genomic_DNA"/>
</dbReference>
<organism evidence="2 3">
    <name type="scientific">Acetobacterium wieringae</name>
    <dbReference type="NCBI Taxonomy" id="52694"/>
    <lineage>
        <taxon>Bacteria</taxon>
        <taxon>Bacillati</taxon>
        <taxon>Bacillota</taxon>
        <taxon>Clostridia</taxon>
        <taxon>Eubacteriales</taxon>
        <taxon>Eubacteriaceae</taxon>
        <taxon>Acetobacterium</taxon>
    </lineage>
</organism>
<protein>
    <submittedName>
        <fullName evidence="2">Uncharacterized protein</fullName>
    </submittedName>
</protein>
<sequence>MYKSSNENTISDTRSSDDVLANLFDEDFQAASLSQKEATKSTENSKETLQELTSDDISSVIPTFSGLISNPSQMDDDFIDLDPPTPASGSRNLIKIANIRQETNQLTNFGVKTVTNIDMDCYWGDDQIYRVSERFYRNAGDPISGRFKSFCTDLFKAFDLKRAHLSDLIGRECTAIITYVPSQSGEVNYPHLSDFKKLD</sequence>
<evidence type="ECO:0000256" key="1">
    <source>
        <dbReference type="SAM" id="MobiDB-lite"/>
    </source>
</evidence>
<reference evidence="2" key="1">
    <citation type="submission" date="2021-11" db="EMBL/GenBank/DDBJ databases">
        <title>Isoprene-degrading acetogen.</title>
        <authorList>
            <person name="Yang Y."/>
            <person name="Jin H."/>
            <person name="Yan J."/>
        </authorList>
    </citation>
    <scope>NUCLEOTIDE SEQUENCE</scope>
    <source>
        <strain evidence="2">Berkeley</strain>
    </source>
</reference>
<keyword evidence="3" id="KW-1185">Reference proteome</keyword>
<feature type="region of interest" description="Disordered" evidence="1">
    <location>
        <begin position="32"/>
        <end position="52"/>
    </location>
</feature>